<proteinExistence type="inferred from homology"/>
<dbReference type="NCBIfam" id="NF004978">
    <property type="entry name" value="PRK06354.1"/>
    <property type="match status" value="1"/>
</dbReference>
<dbReference type="PANTHER" id="PTHR11817">
    <property type="entry name" value="PYRUVATE KINASE"/>
    <property type="match status" value="1"/>
</dbReference>
<dbReference type="EMBL" id="UOFN01000108">
    <property type="protein sequence ID" value="VAW79198.1"/>
    <property type="molecule type" value="Genomic_DNA"/>
</dbReference>
<feature type="domain" description="Pyruvate kinase barrel" evidence="12">
    <location>
        <begin position="16"/>
        <end position="336"/>
    </location>
</feature>
<keyword evidence="5" id="KW-0479">Metal-binding</keyword>
<dbReference type="InterPro" id="IPR015793">
    <property type="entry name" value="Pyrv_Knase_brl"/>
</dbReference>
<dbReference type="PRINTS" id="PR01050">
    <property type="entry name" value="PYRUVTKNASE"/>
</dbReference>
<dbReference type="GO" id="GO:0005524">
    <property type="term" value="F:ATP binding"/>
    <property type="evidence" value="ECO:0007669"/>
    <property type="project" value="UniProtKB-KW"/>
</dbReference>
<evidence type="ECO:0000256" key="6">
    <source>
        <dbReference type="ARBA" id="ARBA00022741"/>
    </source>
</evidence>
<dbReference type="NCBIfam" id="TIGR01064">
    <property type="entry name" value="pyruv_kin"/>
    <property type="match status" value="1"/>
</dbReference>
<protein>
    <recommendedName>
        <fullName evidence="3">pyruvate kinase</fullName>
        <ecNumber evidence="3">2.7.1.40</ecNumber>
    </recommendedName>
</protein>
<keyword evidence="11 14" id="KW-0670">Pyruvate</keyword>
<evidence type="ECO:0000313" key="14">
    <source>
        <dbReference type="EMBL" id="VAW79198.1"/>
    </source>
</evidence>
<evidence type="ECO:0000259" key="13">
    <source>
        <dbReference type="Pfam" id="PF02887"/>
    </source>
</evidence>
<evidence type="ECO:0000256" key="5">
    <source>
        <dbReference type="ARBA" id="ARBA00022723"/>
    </source>
</evidence>
<evidence type="ECO:0000256" key="4">
    <source>
        <dbReference type="ARBA" id="ARBA00022679"/>
    </source>
</evidence>
<evidence type="ECO:0000256" key="2">
    <source>
        <dbReference type="ARBA" id="ARBA00008663"/>
    </source>
</evidence>
<evidence type="ECO:0000259" key="12">
    <source>
        <dbReference type="Pfam" id="PF00224"/>
    </source>
</evidence>
<dbReference type="Pfam" id="PF02887">
    <property type="entry name" value="PK_C"/>
    <property type="match status" value="1"/>
</dbReference>
<keyword evidence="7 14" id="KW-0418">Kinase</keyword>
<evidence type="ECO:0000256" key="8">
    <source>
        <dbReference type="ARBA" id="ARBA00022840"/>
    </source>
</evidence>
<dbReference type="SUPFAM" id="SSF51621">
    <property type="entry name" value="Phosphoenolpyruvate/pyruvate domain"/>
    <property type="match status" value="1"/>
</dbReference>
<dbReference type="Gene3D" id="2.40.33.10">
    <property type="entry name" value="PK beta-barrel domain-like"/>
    <property type="match status" value="1"/>
</dbReference>
<evidence type="ECO:0000256" key="3">
    <source>
        <dbReference type="ARBA" id="ARBA00012142"/>
    </source>
</evidence>
<name>A0A3B0YE64_9ZZZZ</name>
<dbReference type="InterPro" id="IPR011037">
    <property type="entry name" value="Pyrv_Knase-like_insert_dom_sf"/>
</dbReference>
<dbReference type="EC" id="2.7.1.40" evidence="3"/>
<dbReference type="UniPathway" id="UPA00109">
    <property type="reaction ID" value="UER00188"/>
</dbReference>
<keyword evidence="6" id="KW-0547">Nucleotide-binding</keyword>
<dbReference type="GO" id="GO:0030955">
    <property type="term" value="F:potassium ion binding"/>
    <property type="evidence" value="ECO:0007669"/>
    <property type="project" value="InterPro"/>
</dbReference>
<dbReference type="GO" id="GO:0016301">
    <property type="term" value="F:kinase activity"/>
    <property type="evidence" value="ECO:0007669"/>
    <property type="project" value="UniProtKB-KW"/>
</dbReference>
<dbReference type="SUPFAM" id="SSF50800">
    <property type="entry name" value="PK beta-barrel domain-like"/>
    <property type="match status" value="1"/>
</dbReference>
<dbReference type="Pfam" id="PF00224">
    <property type="entry name" value="PK"/>
    <property type="match status" value="1"/>
</dbReference>
<keyword evidence="9" id="KW-0460">Magnesium</keyword>
<dbReference type="InterPro" id="IPR015806">
    <property type="entry name" value="Pyrv_Knase_insert_dom_sf"/>
</dbReference>
<dbReference type="Gene3D" id="3.20.20.60">
    <property type="entry name" value="Phosphoenolpyruvate-binding domains"/>
    <property type="match status" value="1"/>
</dbReference>
<feature type="domain" description="Pyruvate kinase C-terminal" evidence="13">
    <location>
        <begin position="373"/>
        <end position="472"/>
    </location>
</feature>
<dbReference type="SUPFAM" id="SSF52935">
    <property type="entry name" value="PK C-terminal domain-like"/>
    <property type="match status" value="1"/>
</dbReference>
<dbReference type="GO" id="GO:0000287">
    <property type="term" value="F:magnesium ion binding"/>
    <property type="evidence" value="ECO:0007669"/>
    <property type="project" value="InterPro"/>
</dbReference>
<keyword evidence="10" id="KW-0324">Glycolysis</keyword>
<evidence type="ECO:0000256" key="1">
    <source>
        <dbReference type="ARBA" id="ARBA00004997"/>
    </source>
</evidence>
<reference evidence="14" key="1">
    <citation type="submission" date="2018-06" db="EMBL/GenBank/DDBJ databases">
        <authorList>
            <person name="Zhirakovskaya E."/>
        </authorList>
    </citation>
    <scope>NUCLEOTIDE SEQUENCE</scope>
</reference>
<accession>A0A3B0YE64</accession>
<evidence type="ECO:0000256" key="10">
    <source>
        <dbReference type="ARBA" id="ARBA00023152"/>
    </source>
</evidence>
<dbReference type="InterPro" id="IPR015795">
    <property type="entry name" value="Pyrv_Knase_C"/>
</dbReference>
<organism evidence="14">
    <name type="scientific">hydrothermal vent metagenome</name>
    <dbReference type="NCBI Taxonomy" id="652676"/>
    <lineage>
        <taxon>unclassified sequences</taxon>
        <taxon>metagenomes</taxon>
        <taxon>ecological metagenomes</taxon>
    </lineage>
</organism>
<dbReference type="InterPro" id="IPR001697">
    <property type="entry name" value="Pyr_Knase"/>
</dbReference>
<dbReference type="NCBIfam" id="NF004491">
    <property type="entry name" value="PRK05826.1"/>
    <property type="match status" value="1"/>
</dbReference>
<evidence type="ECO:0000256" key="11">
    <source>
        <dbReference type="ARBA" id="ARBA00023317"/>
    </source>
</evidence>
<keyword evidence="4 14" id="KW-0808">Transferase</keyword>
<evidence type="ECO:0000256" key="9">
    <source>
        <dbReference type="ARBA" id="ARBA00022842"/>
    </source>
</evidence>
<dbReference type="InterPro" id="IPR040442">
    <property type="entry name" value="Pyrv_kinase-like_dom_sf"/>
</dbReference>
<dbReference type="GO" id="GO:0004743">
    <property type="term" value="F:pyruvate kinase activity"/>
    <property type="evidence" value="ECO:0007669"/>
    <property type="project" value="UniProtKB-EC"/>
</dbReference>
<comment type="pathway">
    <text evidence="1">Carbohydrate degradation; glycolysis; pyruvate from D-glyceraldehyde 3-phosphate: step 5/5.</text>
</comment>
<comment type="similarity">
    <text evidence="2">Belongs to the pyruvate kinase family.</text>
</comment>
<dbReference type="AlphaFoldDB" id="A0A3B0YE64"/>
<keyword evidence="8" id="KW-0067">ATP-binding</keyword>
<dbReference type="FunFam" id="2.40.33.10:FF:000001">
    <property type="entry name" value="Pyruvate kinase"/>
    <property type="match status" value="1"/>
</dbReference>
<dbReference type="Gene3D" id="3.40.1380.20">
    <property type="entry name" value="Pyruvate kinase, C-terminal domain"/>
    <property type="match status" value="1"/>
</dbReference>
<dbReference type="InterPro" id="IPR036918">
    <property type="entry name" value="Pyrv_Knase_C_sf"/>
</dbReference>
<gene>
    <name evidence="14" type="ORF">MNBD_GAMMA15-286</name>
</gene>
<dbReference type="InterPro" id="IPR015813">
    <property type="entry name" value="Pyrv/PenolPyrv_kinase-like_dom"/>
</dbReference>
<evidence type="ECO:0000256" key="7">
    <source>
        <dbReference type="ARBA" id="ARBA00022777"/>
    </source>
</evidence>
<sequence>MPRKTFDRKAVALQWRRTKIIATLGPASDSQEMIAKLVGAGVDVVRINMSHGDQATHRKTVKRVRRSAKAAGRHVAILMDLCGPKIRVGKFESGSIPLKTGSTVTVTTRSITGKPGLIPSQYKSLHKDVKPGERILLDDGNLAMRVLEVKGTEVTCKVTEGGTLSNHKGMNLPNSKLSTTALTDKDRADVRLAVEADVDFVALSFVRKARDVQLLARYLKRLGSNIPIISKIEHPDAVENIDDILEESYGIMIARGDLGIELPAEKVPLIQRELVQKARQRGTPVIVATQMLESMMTHSRPTRAEVADVAGAAMLSADAAMLSGESAAGKYPLKAVQTMDRVLREVEKHQWQEGRFAVESISGRARKTHFVRESMAHAAVQLTYDLEVEAIIVPTDTGTTARIMAAHRPLPPSVGVCSDIHVCRQMALHWGVVPVHVNKARTRNWRKVCIQIAKQCRLGESGHDVLLVSGFHDDPARNEPVLKLLHL</sequence>